<sequence length="218" mass="23010">MPAAKDSISHRGASTVRTAHRYAPICTLFSIVNDAAAARHASPPSLSQFHSQSLSYVPPPPSEASVGSSPLSSASTLTTSSFTDSPESVVELCTRRRLYRPVGNKIDGESLKEPTLSSGLAWTPTLGIQDQSPSPRTQTSLHTLTISPTPSLSSSACLSSGSSQNLPTPQSTFVSNNPFSPANHGHRKHGLTKNMHHPAVQGDEDAFNMRVVTGNIAV</sequence>
<feature type="compositionally biased region" description="Low complexity" evidence="1">
    <location>
        <begin position="63"/>
        <end position="85"/>
    </location>
</feature>
<reference evidence="2 3" key="1">
    <citation type="journal article" date="2016" name="Mol. Biol. Evol.">
        <title>Comparative Genomics of Early-Diverging Mushroom-Forming Fungi Provides Insights into the Origins of Lignocellulose Decay Capabilities.</title>
        <authorList>
            <person name="Nagy L.G."/>
            <person name="Riley R."/>
            <person name="Tritt A."/>
            <person name="Adam C."/>
            <person name="Daum C."/>
            <person name="Floudas D."/>
            <person name="Sun H."/>
            <person name="Yadav J.S."/>
            <person name="Pangilinan J."/>
            <person name="Larsson K.H."/>
            <person name="Matsuura K."/>
            <person name="Barry K."/>
            <person name="Labutti K."/>
            <person name="Kuo R."/>
            <person name="Ohm R.A."/>
            <person name="Bhattacharya S.S."/>
            <person name="Shirouzu T."/>
            <person name="Yoshinaga Y."/>
            <person name="Martin F.M."/>
            <person name="Grigoriev I.V."/>
            <person name="Hibbett D.S."/>
        </authorList>
    </citation>
    <scope>NUCLEOTIDE SEQUENCE [LARGE SCALE GENOMIC DNA]</scope>
    <source>
        <strain evidence="2 3">HHB9708</strain>
    </source>
</reference>
<name>A0A164R313_9AGAM</name>
<dbReference type="Proteomes" id="UP000076722">
    <property type="component" value="Unassembled WGS sequence"/>
</dbReference>
<gene>
    <name evidence="2" type="ORF">SISNIDRAFT_488732</name>
</gene>
<feature type="compositionally biased region" description="Polar residues" evidence="1">
    <location>
        <begin position="44"/>
        <end position="55"/>
    </location>
</feature>
<proteinExistence type="predicted"/>
<organism evidence="2 3">
    <name type="scientific">Sistotremastrum niveocremeum HHB9708</name>
    <dbReference type="NCBI Taxonomy" id="1314777"/>
    <lineage>
        <taxon>Eukaryota</taxon>
        <taxon>Fungi</taxon>
        <taxon>Dikarya</taxon>
        <taxon>Basidiomycota</taxon>
        <taxon>Agaricomycotina</taxon>
        <taxon>Agaricomycetes</taxon>
        <taxon>Sistotremastrales</taxon>
        <taxon>Sistotremastraceae</taxon>
        <taxon>Sertulicium</taxon>
        <taxon>Sertulicium niveocremeum</taxon>
    </lineage>
</organism>
<dbReference type="AlphaFoldDB" id="A0A164R313"/>
<dbReference type="EMBL" id="KV419423">
    <property type="protein sequence ID" value="KZS90208.1"/>
    <property type="molecule type" value="Genomic_DNA"/>
</dbReference>
<evidence type="ECO:0000313" key="3">
    <source>
        <dbReference type="Proteomes" id="UP000076722"/>
    </source>
</evidence>
<evidence type="ECO:0000256" key="1">
    <source>
        <dbReference type="SAM" id="MobiDB-lite"/>
    </source>
</evidence>
<protein>
    <submittedName>
        <fullName evidence="2">Uncharacterized protein</fullName>
    </submittedName>
</protein>
<keyword evidence="3" id="KW-1185">Reference proteome</keyword>
<accession>A0A164R313</accession>
<feature type="region of interest" description="Disordered" evidence="1">
    <location>
        <begin position="43"/>
        <end position="86"/>
    </location>
</feature>
<evidence type="ECO:0000313" key="2">
    <source>
        <dbReference type="EMBL" id="KZS90208.1"/>
    </source>
</evidence>
<dbReference type="OrthoDB" id="286814at2759"/>